<dbReference type="Pfam" id="PF16903">
    <property type="entry name" value="Capsid_N"/>
    <property type="match status" value="1"/>
</dbReference>
<sequence>MPGGLLNLISVGNQNIHLNGNPSKTFFKGSFAKYTNFGLQKFRLDMDGQRDIRLTEPSVFTFKVPRYADLLMDTYISIDIPSIWSPIHYTDEGKWVPYEFKWIKNLGTMMIDEVRLMIGGQTIQKLSGHYIHNVVSRDYNVTKKELHDRMTGNTLDIYDPANYTGRYGMYPNAYPSSSLDTVSEPSIRGRELLIPLNAWFTMTSKMALPLVSLQYSEVKIEVTIRPVQDLFTILDVESESGVERQRIRPNFSNGLHSFYRFLHPPDNSLGIYSDTRTSWVPDIHLISTYGFLDEDEIRIFANENQRYLIKEVHEVKFNNVVGTQRLDLKSLGMVTDWMWYIQRSDIKSRNEWSNYSNWKYSGVLPSGVMTSDATNSVELYEDDAATDPVFPLVDDNGNDIYITGPYSYENVKKIMTRCAIIFDGKYRENEMNPSIFEWIDKYSHTNGNGPECLYSYSFCLNTDPYVSQPSGAINMTKFKKIEVEISTIEPPLDPNAATYSICGPDGGVIGVNKSTWDIYQYTYDVNFIEHRYNILDISCGMASLMYAR</sequence>
<feature type="domain" description="Major capsid protein N-terminal" evidence="2">
    <location>
        <begin position="25"/>
        <end position="244"/>
    </location>
</feature>
<evidence type="ECO:0000259" key="2">
    <source>
        <dbReference type="Pfam" id="PF16903"/>
    </source>
</evidence>
<dbReference type="InterPro" id="IPR016112">
    <property type="entry name" value="VP_dsDNA_II"/>
</dbReference>
<dbReference type="Gene3D" id="2.70.9.10">
    <property type="entry name" value="Adenovirus Type 2 Hexon, domain 4"/>
    <property type="match status" value="1"/>
</dbReference>
<evidence type="ECO:0000259" key="1">
    <source>
        <dbReference type="Pfam" id="PF04451"/>
    </source>
</evidence>
<reference evidence="3" key="1">
    <citation type="journal article" date="2020" name="Nature">
        <title>Giant virus diversity and host interactions through global metagenomics.</title>
        <authorList>
            <person name="Schulz F."/>
            <person name="Roux S."/>
            <person name="Paez-Espino D."/>
            <person name="Jungbluth S."/>
            <person name="Walsh D.A."/>
            <person name="Denef V.J."/>
            <person name="McMahon K.D."/>
            <person name="Konstantinidis K.T."/>
            <person name="Eloe-Fadrosh E.A."/>
            <person name="Kyrpides N.C."/>
            <person name="Woyke T."/>
        </authorList>
    </citation>
    <scope>NUCLEOTIDE SEQUENCE</scope>
    <source>
        <strain evidence="3">GVMAG-M-3300018416-45</strain>
    </source>
</reference>
<protein>
    <recommendedName>
        <fullName evidence="4">Major capsid protein N-terminal domain-containing protein</fullName>
    </recommendedName>
</protein>
<dbReference type="InterPro" id="IPR031654">
    <property type="entry name" value="Capsid_N"/>
</dbReference>
<dbReference type="Pfam" id="PF04451">
    <property type="entry name" value="Capsid_NCLDV"/>
    <property type="match status" value="1"/>
</dbReference>
<dbReference type="InterPro" id="IPR007542">
    <property type="entry name" value="MCP_C"/>
</dbReference>
<accession>A0A6C0BSM0</accession>
<dbReference type="Gene3D" id="2.70.9.20">
    <property type="entry name" value="Major capsid protein Vp54"/>
    <property type="match status" value="1"/>
</dbReference>
<dbReference type="AlphaFoldDB" id="A0A6C0BSM0"/>
<evidence type="ECO:0008006" key="4">
    <source>
        <dbReference type="Google" id="ProtNLM"/>
    </source>
</evidence>
<organism evidence="3">
    <name type="scientific">viral metagenome</name>
    <dbReference type="NCBI Taxonomy" id="1070528"/>
    <lineage>
        <taxon>unclassified sequences</taxon>
        <taxon>metagenomes</taxon>
        <taxon>organismal metagenomes</taxon>
    </lineage>
</organism>
<dbReference type="InterPro" id="IPR038519">
    <property type="entry name" value="MCP_C_sf"/>
</dbReference>
<dbReference type="SUPFAM" id="SSF49749">
    <property type="entry name" value="Group II dsDNA viruses VP"/>
    <property type="match status" value="2"/>
</dbReference>
<dbReference type="GO" id="GO:0005198">
    <property type="term" value="F:structural molecule activity"/>
    <property type="evidence" value="ECO:0007669"/>
    <property type="project" value="InterPro"/>
</dbReference>
<feature type="domain" description="Major capsid protein C-terminal" evidence="1">
    <location>
        <begin position="296"/>
        <end position="542"/>
    </location>
</feature>
<evidence type="ECO:0000313" key="3">
    <source>
        <dbReference type="EMBL" id="QHS94614.1"/>
    </source>
</evidence>
<proteinExistence type="predicted"/>
<name>A0A6C0BSM0_9ZZZZ</name>
<dbReference type="EMBL" id="MN739227">
    <property type="protein sequence ID" value="QHS94614.1"/>
    <property type="molecule type" value="Genomic_DNA"/>
</dbReference>